<evidence type="ECO:0000256" key="5">
    <source>
        <dbReference type="SAM" id="MobiDB-lite"/>
    </source>
</evidence>
<feature type="region of interest" description="Disordered" evidence="5">
    <location>
        <begin position="114"/>
        <end position="157"/>
    </location>
</feature>
<feature type="domain" description="C2H2-type" evidence="6">
    <location>
        <begin position="256"/>
        <end position="280"/>
    </location>
</feature>
<evidence type="ECO:0000256" key="1">
    <source>
        <dbReference type="ARBA" id="ARBA00022723"/>
    </source>
</evidence>
<feature type="region of interest" description="Disordered" evidence="5">
    <location>
        <begin position="345"/>
        <end position="411"/>
    </location>
</feature>
<dbReference type="Pfam" id="PF00096">
    <property type="entry name" value="zf-C2H2"/>
    <property type="match status" value="2"/>
</dbReference>
<dbReference type="PANTHER" id="PTHR24409:SF418">
    <property type="entry name" value="SI:CH73-221F6.1"/>
    <property type="match status" value="1"/>
</dbReference>
<sequence>MMMLHGAAEEESPMLGNFQSDSTRCPFGPVCPQCGKMYSNASNLRQHLRNVHATVEKSLWHTCPECGKKLKTKHYLINHQLQAHGIHQRAGPAAYNGSNHVHQQGVPVVIKRETEDERCPSRDSTASFGSGVSSLKPDMSGPAMSQQQPPQFPQSDLYLPQPDVPTPSSDTYNVPCPLCQVPLEPRLFRQHLDRHYPRDSPVCPVIQCSRRFAHPNSVRNHMRLKHAMQWLKMKAMRSSGGVRRSLDVRVRATDPRPCPKCGKIYRSAHTLRTHLEDKHTVCPGYRCVLCGTVAKSRNSLHSHMSRQHRGISTKDLPVLPMPSPFDPELASRLLAKAGVKVSPAELRARASPTSGTRRNDMKLELRTPGDDSNLGDMDNDPEDLTVGSAAHNNNNSNTNRYLDGMMRMSPA</sequence>
<dbReference type="InterPro" id="IPR041661">
    <property type="entry name" value="ZN622/Rei1/Reh1_Znf-C2H2"/>
</dbReference>
<keyword evidence="4" id="KW-0862">Zinc</keyword>
<dbReference type="EnsemblMetazoa" id="PPAI003280-RA">
    <property type="protein sequence ID" value="PPAI003280-PA"/>
    <property type="gene ID" value="PPAI003280"/>
</dbReference>
<dbReference type="Gene3D" id="3.30.160.60">
    <property type="entry name" value="Classic Zinc Finger"/>
    <property type="match status" value="2"/>
</dbReference>
<dbReference type="GO" id="GO:0008270">
    <property type="term" value="F:zinc ion binding"/>
    <property type="evidence" value="ECO:0007669"/>
    <property type="project" value="UniProtKB-KW"/>
</dbReference>
<evidence type="ECO:0000313" key="8">
    <source>
        <dbReference type="Proteomes" id="UP000092462"/>
    </source>
</evidence>
<feature type="domain" description="C2H2-type" evidence="6">
    <location>
        <begin position="285"/>
        <end position="313"/>
    </location>
</feature>
<feature type="domain" description="C2H2-type" evidence="6">
    <location>
        <begin position="201"/>
        <end position="231"/>
    </location>
</feature>
<dbReference type="SUPFAM" id="SSF57667">
    <property type="entry name" value="beta-beta-alpha zinc fingers"/>
    <property type="match status" value="2"/>
</dbReference>
<dbReference type="Proteomes" id="UP000092462">
    <property type="component" value="Unassembled WGS sequence"/>
</dbReference>
<dbReference type="VEuPathDB" id="VectorBase:PPAPM1_008512"/>
<dbReference type="PROSITE" id="PS50157">
    <property type="entry name" value="ZINC_FINGER_C2H2_2"/>
    <property type="match status" value="5"/>
</dbReference>
<feature type="compositionally biased region" description="Basic and acidic residues" evidence="5">
    <location>
        <begin position="357"/>
        <end position="369"/>
    </location>
</feature>
<dbReference type="GO" id="GO:0000977">
    <property type="term" value="F:RNA polymerase II transcription regulatory region sequence-specific DNA binding"/>
    <property type="evidence" value="ECO:0007669"/>
    <property type="project" value="TreeGrafter"/>
</dbReference>
<dbReference type="Pfam" id="PF12756">
    <property type="entry name" value="zf-C2H2_2"/>
    <property type="match status" value="1"/>
</dbReference>
<evidence type="ECO:0000256" key="4">
    <source>
        <dbReference type="ARBA" id="ARBA00022833"/>
    </source>
</evidence>
<reference evidence="7" key="1">
    <citation type="submission" date="2022-08" db="UniProtKB">
        <authorList>
            <consortium name="EnsemblMetazoa"/>
        </authorList>
    </citation>
    <scope>IDENTIFICATION</scope>
    <source>
        <strain evidence="7">Israel</strain>
    </source>
</reference>
<dbReference type="SMART" id="SM00355">
    <property type="entry name" value="ZnF_C2H2"/>
    <property type="match status" value="6"/>
</dbReference>
<feature type="domain" description="C2H2-type" evidence="6">
    <location>
        <begin position="61"/>
        <end position="92"/>
    </location>
</feature>
<dbReference type="AlphaFoldDB" id="A0A1B0GMT4"/>
<dbReference type="GO" id="GO:0000981">
    <property type="term" value="F:DNA-binding transcription factor activity, RNA polymerase II-specific"/>
    <property type="evidence" value="ECO:0007669"/>
    <property type="project" value="TreeGrafter"/>
</dbReference>
<evidence type="ECO:0000256" key="3">
    <source>
        <dbReference type="ARBA" id="ARBA00022771"/>
    </source>
</evidence>
<feature type="domain" description="C2H2-type" evidence="6">
    <location>
        <begin position="29"/>
        <end position="57"/>
    </location>
</feature>
<evidence type="ECO:0000256" key="2">
    <source>
        <dbReference type="ARBA" id="ARBA00022737"/>
    </source>
</evidence>
<organism evidence="7 8">
    <name type="scientific">Phlebotomus papatasi</name>
    <name type="common">Sandfly</name>
    <dbReference type="NCBI Taxonomy" id="29031"/>
    <lineage>
        <taxon>Eukaryota</taxon>
        <taxon>Metazoa</taxon>
        <taxon>Ecdysozoa</taxon>
        <taxon>Arthropoda</taxon>
        <taxon>Hexapoda</taxon>
        <taxon>Insecta</taxon>
        <taxon>Pterygota</taxon>
        <taxon>Neoptera</taxon>
        <taxon>Endopterygota</taxon>
        <taxon>Diptera</taxon>
        <taxon>Nematocera</taxon>
        <taxon>Psychodoidea</taxon>
        <taxon>Psychodidae</taxon>
        <taxon>Phlebotomus</taxon>
        <taxon>Phlebotomus</taxon>
    </lineage>
</organism>
<name>A0A1B0GMT4_PHLPP</name>
<dbReference type="GO" id="GO:0005634">
    <property type="term" value="C:nucleus"/>
    <property type="evidence" value="ECO:0007669"/>
    <property type="project" value="TreeGrafter"/>
</dbReference>
<keyword evidence="3" id="KW-0863">Zinc-finger</keyword>
<evidence type="ECO:0000313" key="7">
    <source>
        <dbReference type="EnsemblMetazoa" id="PPAI003280-PA"/>
    </source>
</evidence>
<keyword evidence="2" id="KW-0677">Repeat</keyword>
<protein>
    <recommendedName>
        <fullName evidence="6">C2H2-type domain-containing protein</fullName>
    </recommendedName>
</protein>
<dbReference type="VEuPathDB" id="VectorBase:PPAI003280"/>
<evidence type="ECO:0000259" key="6">
    <source>
        <dbReference type="PROSITE" id="PS50157"/>
    </source>
</evidence>
<dbReference type="InterPro" id="IPR013087">
    <property type="entry name" value="Znf_C2H2_type"/>
</dbReference>
<accession>A0A1B0GMT4</accession>
<keyword evidence="1" id="KW-0479">Metal-binding</keyword>
<dbReference type="InterPro" id="IPR036236">
    <property type="entry name" value="Znf_C2H2_sf"/>
</dbReference>
<feature type="compositionally biased region" description="Polar residues" evidence="5">
    <location>
        <begin position="122"/>
        <end position="133"/>
    </location>
</feature>
<proteinExistence type="predicted"/>
<dbReference type="PANTHER" id="PTHR24409">
    <property type="entry name" value="ZINC FINGER PROTEIN 142"/>
    <property type="match status" value="1"/>
</dbReference>
<keyword evidence="8" id="KW-1185">Reference proteome</keyword>
<dbReference type="PROSITE" id="PS00028">
    <property type="entry name" value="ZINC_FINGER_C2H2_1"/>
    <property type="match status" value="4"/>
</dbReference>
<dbReference type="EMBL" id="AJVK01026497">
    <property type="status" value="NOT_ANNOTATED_CDS"/>
    <property type="molecule type" value="Genomic_DNA"/>
</dbReference>